<dbReference type="GO" id="GO:0006412">
    <property type="term" value="P:translation"/>
    <property type="evidence" value="ECO:0007669"/>
    <property type="project" value="UniProtKB-UniRule"/>
</dbReference>
<dbReference type="NCBIfam" id="NF001981">
    <property type="entry name" value="PRK00773.1-1"/>
    <property type="match status" value="1"/>
</dbReference>
<evidence type="ECO:0000256" key="3">
    <source>
        <dbReference type="HAMAP-Rule" id="MF_00273"/>
    </source>
</evidence>
<accession>A0A7C2V8T4</accession>
<dbReference type="AlphaFoldDB" id="A0A7C2V8T4"/>
<reference evidence="5" key="1">
    <citation type="journal article" date="2020" name="mSystems">
        <title>Genome- and Community-Level Interaction Insights into Carbon Utilization and Element Cycling Functions of Hydrothermarchaeota in Hydrothermal Sediment.</title>
        <authorList>
            <person name="Zhou Z."/>
            <person name="Liu Y."/>
            <person name="Xu W."/>
            <person name="Pan J."/>
            <person name="Luo Z.H."/>
            <person name="Li M."/>
        </authorList>
    </citation>
    <scope>NUCLEOTIDE SEQUENCE [LARGE SCALE GENOMIC DNA]</scope>
    <source>
        <strain evidence="5">SpSt-16</strain>
    </source>
</reference>
<evidence type="ECO:0000256" key="1">
    <source>
        <dbReference type="ARBA" id="ARBA00022980"/>
    </source>
</evidence>
<protein>
    <recommendedName>
        <fullName evidence="3">Large ribosomal subunit protein eL20</fullName>
    </recommendedName>
</protein>
<keyword evidence="3" id="KW-0699">rRNA-binding</keyword>
<comment type="similarity">
    <text evidence="3">Belongs to the eukaryotic ribosomal protein eL20 family.</text>
</comment>
<dbReference type="Gene3D" id="3.10.20.10">
    <property type="match status" value="1"/>
</dbReference>
<proteinExistence type="inferred from homology"/>
<gene>
    <name evidence="3" type="primary">rpl18a</name>
    <name evidence="3" type="synonym">rpl20e</name>
    <name evidence="3" type="synonym">rplX</name>
    <name evidence="5" type="ORF">ENO77_00150</name>
</gene>
<organism evidence="5">
    <name type="scientific">Ignisphaera aggregans</name>
    <dbReference type="NCBI Taxonomy" id="334771"/>
    <lineage>
        <taxon>Archaea</taxon>
        <taxon>Thermoproteota</taxon>
        <taxon>Thermoprotei</taxon>
        <taxon>Desulfurococcales</taxon>
        <taxon>Desulfurococcaceae</taxon>
        <taxon>Ignisphaera</taxon>
    </lineage>
</organism>
<dbReference type="GO" id="GO:0003735">
    <property type="term" value="F:structural constituent of ribosome"/>
    <property type="evidence" value="ECO:0007669"/>
    <property type="project" value="InterPro"/>
</dbReference>
<keyword evidence="1 3" id="KW-0689">Ribosomal protein</keyword>
<keyword evidence="3" id="KW-0694">RNA-binding</keyword>
<evidence type="ECO:0000313" key="5">
    <source>
        <dbReference type="EMBL" id="HEW52592.1"/>
    </source>
</evidence>
<feature type="domain" description="Large ribosomal subunit protein eL20" evidence="4">
    <location>
        <begin position="5"/>
        <end position="63"/>
    </location>
</feature>
<comment type="caution">
    <text evidence="5">The sequence shown here is derived from an EMBL/GenBank/DDBJ whole genome shotgun (WGS) entry which is preliminary data.</text>
</comment>
<dbReference type="Pfam" id="PF01775">
    <property type="entry name" value="Ribosomal_L18A"/>
    <property type="match status" value="1"/>
</dbReference>
<dbReference type="SUPFAM" id="SSF160374">
    <property type="entry name" value="RplX-like"/>
    <property type="match status" value="1"/>
</dbReference>
<sequence length="88" mass="10272">MGKDIKVFRITGFMLIGHDSFPQWVKFTKEIRALKLEHALEKLYSELGSKHKVRRANIKIVDVAEVPPEQAEDKFVRDLENLSYMVIE</sequence>
<evidence type="ECO:0000259" key="4">
    <source>
        <dbReference type="Pfam" id="PF01775"/>
    </source>
</evidence>
<dbReference type="GO" id="GO:0070180">
    <property type="term" value="F:large ribosomal subunit rRNA binding"/>
    <property type="evidence" value="ECO:0007669"/>
    <property type="project" value="UniProtKB-UniRule"/>
</dbReference>
<comment type="subunit">
    <text evidence="3">Part of the 50S ribosomal subunit. Binds 23S rRNA.</text>
</comment>
<keyword evidence="2 3" id="KW-0687">Ribonucleoprotein</keyword>
<dbReference type="EMBL" id="DSGT01000001">
    <property type="protein sequence ID" value="HEW52592.1"/>
    <property type="molecule type" value="Genomic_DNA"/>
</dbReference>
<evidence type="ECO:0000256" key="2">
    <source>
        <dbReference type="ARBA" id="ARBA00023274"/>
    </source>
</evidence>
<dbReference type="InterPro" id="IPR028877">
    <property type="entry name" value="Ribosomal_eL20"/>
</dbReference>
<dbReference type="GO" id="GO:1990904">
    <property type="term" value="C:ribonucleoprotein complex"/>
    <property type="evidence" value="ECO:0007669"/>
    <property type="project" value="UniProtKB-KW"/>
</dbReference>
<dbReference type="InterPro" id="IPR023573">
    <property type="entry name" value="Ribosomal_eL20_dom"/>
</dbReference>
<name>A0A7C2V8T4_9CREN</name>
<dbReference type="HAMAP" id="MF_00273">
    <property type="entry name" value="Ribosomal_eL20"/>
    <property type="match status" value="1"/>
</dbReference>
<dbReference type="GO" id="GO:0005840">
    <property type="term" value="C:ribosome"/>
    <property type="evidence" value="ECO:0007669"/>
    <property type="project" value="UniProtKB-KW"/>
</dbReference>